<accession>A0A699Z6L2</accession>
<protein>
    <submittedName>
        <fullName evidence="1">Uncharacterized protein</fullName>
    </submittedName>
</protein>
<feature type="non-terminal residue" evidence="1">
    <location>
        <position position="1"/>
    </location>
</feature>
<gene>
    <name evidence="1" type="ORF">HaLaN_14975</name>
</gene>
<organism evidence="1 2">
    <name type="scientific">Haematococcus lacustris</name>
    <name type="common">Green alga</name>
    <name type="synonym">Haematococcus pluvialis</name>
    <dbReference type="NCBI Taxonomy" id="44745"/>
    <lineage>
        <taxon>Eukaryota</taxon>
        <taxon>Viridiplantae</taxon>
        <taxon>Chlorophyta</taxon>
        <taxon>core chlorophytes</taxon>
        <taxon>Chlorophyceae</taxon>
        <taxon>CS clade</taxon>
        <taxon>Chlamydomonadales</taxon>
        <taxon>Haematococcaceae</taxon>
        <taxon>Haematococcus</taxon>
    </lineage>
</organism>
<comment type="caution">
    <text evidence="1">The sequence shown here is derived from an EMBL/GenBank/DDBJ whole genome shotgun (WGS) entry which is preliminary data.</text>
</comment>
<reference evidence="1 2" key="1">
    <citation type="submission" date="2020-02" db="EMBL/GenBank/DDBJ databases">
        <title>Draft genome sequence of Haematococcus lacustris strain NIES-144.</title>
        <authorList>
            <person name="Morimoto D."/>
            <person name="Nakagawa S."/>
            <person name="Yoshida T."/>
            <person name="Sawayama S."/>
        </authorList>
    </citation>
    <scope>NUCLEOTIDE SEQUENCE [LARGE SCALE GENOMIC DNA]</scope>
    <source>
        <strain evidence="1 2">NIES-144</strain>
    </source>
</reference>
<proteinExistence type="predicted"/>
<name>A0A699Z6L2_HAELA</name>
<evidence type="ECO:0000313" key="2">
    <source>
        <dbReference type="Proteomes" id="UP000485058"/>
    </source>
</evidence>
<dbReference type="Proteomes" id="UP000485058">
    <property type="component" value="Unassembled WGS sequence"/>
</dbReference>
<evidence type="ECO:0000313" key="1">
    <source>
        <dbReference type="EMBL" id="GFH18213.1"/>
    </source>
</evidence>
<dbReference type="EMBL" id="BLLF01001264">
    <property type="protein sequence ID" value="GFH18213.1"/>
    <property type="molecule type" value="Genomic_DNA"/>
</dbReference>
<dbReference type="AlphaFoldDB" id="A0A699Z6L2"/>
<keyword evidence="2" id="KW-1185">Reference proteome</keyword>
<sequence length="131" mass="13471">MAAGWTSYQPQGLGLLTRDSAVSLYCLVLPGAVDLPGAAWCCEPAWGCLVLWTCLGLPGPPGGGHSTILPFSDGQRTLTKPGWVGCGVRGGGHTDGCEAGARAAPEPDDIRGCGEQQELVAMRVRARAGPL</sequence>